<organism evidence="3 4">
    <name type="scientific">Stieleria neptunia</name>
    <dbReference type="NCBI Taxonomy" id="2527979"/>
    <lineage>
        <taxon>Bacteria</taxon>
        <taxon>Pseudomonadati</taxon>
        <taxon>Planctomycetota</taxon>
        <taxon>Planctomycetia</taxon>
        <taxon>Pirellulales</taxon>
        <taxon>Pirellulaceae</taxon>
        <taxon>Stieleria</taxon>
    </lineage>
</organism>
<dbReference type="KEGG" id="snep:Enr13x_76570"/>
<feature type="region of interest" description="Disordered" evidence="1">
    <location>
        <begin position="598"/>
        <end position="624"/>
    </location>
</feature>
<feature type="compositionally biased region" description="Basic and acidic residues" evidence="1">
    <location>
        <begin position="598"/>
        <end position="616"/>
    </location>
</feature>
<dbReference type="Proteomes" id="UP000319004">
    <property type="component" value="Chromosome"/>
</dbReference>
<evidence type="ECO:0000313" key="4">
    <source>
        <dbReference type="Proteomes" id="UP000319004"/>
    </source>
</evidence>
<gene>
    <name evidence="3" type="ORF">Enr13x_76570</name>
</gene>
<feature type="signal peptide" evidence="2">
    <location>
        <begin position="1"/>
        <end position="31"/>
    </location>
</feature>
<name>A0A518I3R6_9BACT</name>
<accession>A0A518I3R6</accession>
<evidence type="ECO:0000313" key="3">
    <source>
        <dbReference type="EMBL" id="QDV47745.1"/>
    </source>
</evidence>
<feature type="chain" id="PRO_5022111395" evidence="2">
    <location>
        <begin position="32"/>
        <end position="624"/>
    </location>
</feature>
<sequence precursor="true">MKRFTTAPTRLIFATTCLALLSWLTAASLSAQTSNDASNDADEATTSEPEDDTPVAQPDPRAEEPWDYSPYRVLIWVVSRDPRFTADTLREPVLAYLDRDFNALWRTTIADAPPPVATASFRSMDDLTYDQIAASDPVIAVKRDHEDAIRIQSVRSLPQYVSSVSVTPGMQANVLRRASEHGDPSMAGTAAKLKPFDGDAIALAETWNAPSTEALLVTRGQAATFAKPGAKIIPLPVTGLVASTVEQFDKVFVVRIRQDANGSTVAVSEMETLMRSFGAVVESPFLSAVDLPNVVGHTVTQAFSPMVRIDDAGQKTATGMIRAGNLILDPESPANVTVGSALQPMIRKNDRNGKPIAVGRIEWAYLIATEREGPNVNMDYYSGMAGGLQGRKNQRTFKMGMLLKPQRDETLLRLHVKGREDLPLIGYELYERELKSKSMSFVGRTDWNGRLAIEKSDHPLRLLYVKNGGAVLARLPMVPGLTPKEVADLTGDDMRLQAEAYIRGVQNAIIDLVAIRQLLAARIRMRLKKGQMTEAEELLNALRDQPTNEQLADDMGRKQGMFLKEIGTRNPNQRRKVDIMFKETREMLGKQINPTVIRDLETDVQRAKDNGGKLPDDPEEEGEA</sequence>
<reference evidence="3 4" key="1">
    <citation type="submission" date="2019-03" db="EMBL/GenBank/DDBJ databases">
        <title>Deep-cultivation of Planctomycetes and their phenomic and genomic characterization uncovers novel biology.</title>
        <authorList>
            <person name="Wiegand S."/>
            <person name="Jogler M."/>
            <person name="Boedeker C."/>
            <person name="Pinto D."/>
            <person name="Vollmers J."/>
            <person name="Rivas-Marin E."/>
            <person name="Kohn T."/>
            <person name="Peeters S.H."/>
            <person name="Heuer A."/>
            <person name="Rast P."/>
            <person name="Oberbeckmann S."/>
            <person name="Bunk B."/>
            <person name="Jeske O."/>
            <person name="Meyerdierks A."/>
            <person name="Storesund J.E."/>
            <person name="Kallscheuer N."/>
            <person name="Luecker S."/>
            <person name="Lage O.M."/>
            <person name="Pohl T."/>
            <person name="Merkel B.J."/>
            <person name="Hornburger P."/>
            <person name="Mueller R.-W."/>
            <person name="Bruemmer F."/>
            <person name="Labrenz M."/>
            <person name="Spormann A.M."/>
            <person name="Op den Camp H."/>
            <person name="Overmann J."/>
            <person name="Amann R."/>
            <person name="Jetten M.S.M."/>
            <person name="Mascher T."/>
            <person name="Medema M.H."/>
            <person name="Devos D.P."/>
            <person name="Kaster A.-K."/>
            <person name="Ovreas L."/>
            <person name="Rohde M."/>
            <person name="Galperin M.Y."/>
            <person name="Jogler C."/>
        </authorList>
    </citation>
    <scope>NUCLEOTIDE SEQUENCE [LARGE SCALE GENOMIC DNA]</scope>
    <source>
        <strain evidence="3 4">Enr13</strain>
    </source>
</reference>
<feature type="compositionally biased region" description="Acidic residues" evidence="1">
    <location>
        <begin position="39"/>
        <end position="53"/>
    </location>
</feature>
<dbReference type="EMBL" id="CP037423">
    <property type="protein sequence ID" value="QDV47745.1"/>
    <property type="molecule type" value="Genomic_DNA"/>
</dbReference>
<protein>
    <submittedName>
        <fullName evidence="3">Uncharacterized protein</fullName>
    </submittedName>
</protein>
<evidence type="ECO:0000256" key="1">
    <source>
        <dbReference type="SAM" id="MobiDB-lite"/>
    </source>
</evidence>
<feature type="region of interest" description="Disordered" evidence="1">
    <location>
        <begin position="34"/>
        <end position="64"/>
    </location>
</feature>
<keyword evidence="4" id="KW-1185">Reference proteome</keyword>
<proteinExistence type="predicted"/>
<evidence type="ECO:0000256" key="2">
    <source>
        <dbReference type="SAM" id="SignalP"/>
    </source>
</evidence>
<dbReference type="RefSeq" id="WP_231744002.1">
    <property type="nucleotide sequence ID" value="NZ_CP037423.1"/>
</dbReference>
<keyword evidence="2" id="KW-0732">Signal</keyword>
<dbReference type="AlphaFoldDB" id="A0A518I3R6"/>